<accession>A0A6P7TPH8</accession>
<dbReference type="SMART" id="SM00327">
    <property type="entry name" value="VWA"/>
    <property type="match status" value="2"/>
</dbReference>
<dbReference type="AlphaFoldDB" id="A0A6P7TPH8"/>
<dbReference type="FunFam" id="3.40.50.410:FF:000004">
    <property type="entry name" value="collagen alpha-6(VI) chain"/>
    <property type="match status" value="1"/>
</dbReference>
<comment type="subcellular location">
    <subcellularLocation>
        <location evidence="1">Secreted</location>
    </subcellularLocation>
</comment>
<dbReference type="PRINTS" id="PR00453">
    <property type="entry name" value="VWFADOMAIN"/>
</dbReference>
<dbReference type="PANTHER" id="PTHR24020:SF84">
    <property type="entry name" value="VWFA DOMAIN-CONTAINING PROTEIN"/>
    <property type="match status" value="1"/>
</dbReference>
<dbReference type="Proteomes" id="UP000515154">
    <property type="component" value="Unplaced"/>
</dbReference>
<feature type="domain" description="VWFA" evidence="6">
    <location>
        <begin position="284"/>
        <end position="445"/>
    </location>
</feature>
<dbReference type="InterPro" id="IPR036465">
    <property type="entry name" value="vWFA_dom_sf"/>
</dbReference>
<keyword evidence="3" id="KW-0732">Signal</keyword>
<evidence type="ECO:0000256" key="5">
    <source>
        <dbReference type="ARBA" id="ARBA00023180"/>
    </source>
</evidence>
<keyword evidence="5" id="KW-0325">Glycoprotein</keyword>
<dbReference type="PROSITE" id="PS50234">
    <property type="entry name" value="VWFA"/>
    <property type="match status" value="2"/>
</dbReference>
<dbReference type="InterPro" id="IPR002035">
    <property type="entry name" value="VWF_A"/>
</dbReference>
<dbReference type="CDD" id="cd01450">
    <property type="entry name" value="vWFA_subfamily_ECM"/>
    <property type="match status" value="1"/>
</dbReference>
<dbReference type="KEGG" id="osn:115227392"/>
<proteinExistence type="predicted"/>
<evidence type="ECO:0000259" key="6">
    <source>
        <dbReference type="PROSITE" id="PS50234"/>
    </source>
</evidence>
<evidence type="ECO:0000313" key="7">
    <source>
        <dbReference type="Proteomes" id="UP000515154"/>
    </source>
</evidence>
<dbReference type="SUPFAM" id="SSF53300">
    <property type="entry name" value="vWA-like"/>
    <property type="match status" value="2"/>
</dbReference>
<keyword evidence="2" id="KW-0964">Secreted</keyword>
<feature type="domain" description="VWFA" evidence="6">
    <location>
        <begin position="59"/>
        <end position="234"/>
    </location>
</feature>
<gene>
    <name evidence="8" type="primary">LOC115227392</name>
</gene>
<dbReference type="InterPro" id="IPR050525">
    <property type="entry name" value="ECM_Assembly_Org"/>
</dbReference>
<evidence type="ECO:0000313" key="8">
    <source>
        <dbReference type="RefSeq" id="XP_029654099.2"/>
    </source>
</evidence>
<sequence length="445" mass="48413">MSSEQASSDYGALTFVVFAQILEKTPAPAIILPTKVVEKTPAPAITLPTKGDCGGTESDIIFILDSSTSVQEENFKKMLNFIVDFVSAASIDNGNVRIGAVLYSSDVKIQFHLNAFQTKQEVIDAVLQIPYVYGSTNTYGGLNTMRTVMFSTENGDRASVPNIAILLTDGVSNVNAYDTIPEAVKAREEGIHIYAIGIGLSDTTELSQISSLPVDENMFIVTDFNELSNLKERIFEQYCPEGGQPEPTRRTPIIETTRKRVVEKTPAPAITLPTKGDCGGTESDIIFILDSSTSVQEENFKKMLNFIVDFVSAASIDNGNVRIGAVLYSSDVKIQFHLNAFQTKQEVIDAVLQIPYVYGSTNTYGGLNTMRTVMFSTENGDRASVPNIAILLTDGVSNVNAYDTIPEAVKAREEGIHIYAIGIGLSDTTELSQISSLPVDENMFM</sequence>
<keyword evidence="7" id="KW-1185">Reference proteome</keyword>
<evidence type="ECO:0000256" key="3">
    <source>
        <dbReference type="ARBA" id="ARBA00022729"/>
    </source>
</evidence>
<evidence type="ECO:0000256" key="1">
    <source>
        <dbReference type="ARBA" id="ARBA00004613"/>
    </source>
</evidence>
<evidence type="ECO:0000256" key="2">
    <source>
        <dbReference type="ARBA" id="ARBA00022525"/>
    </source>
</evidence>
<dbReference type="CDD" id="cd01472">
    <property type="entry name" value="vWA_collagen"/>
    <property type="match status" value="1"/>
</dbReference>
<dbReference type="RefSeq" id="XP_029654099.2">
    <property type="nucleotide sequence ID" value="XM_029798239.2"/>
</dbReference>
<organism evidence="7 8">
    <name type="scientific">Octopus sinensis</name>
    <name type="common">East Asian common octopus</name>
    <dbReference type="NCBI Taxonomy" id="2607531"/>
    <lineage>
        <taxon>Eukaryota</taxon>
        <taxon>Metazoa</taxon>
        <taxon>Spiralia</taxon>
        <taxon>Lophotrochozoa</taxon>
        <taxon>Mollusca</taxon>
        <taxon>Cephalopoda</taxon>
        <taxon>Coleoidea</taxon>
        <taxon>Octopodiformes</taxon>
        <taxon>Octopoda</taxon>
        <taxon>Incirrata</taxon>
        <taxon>Octopodidae</taxon>
        <taxon>Octopus</taxon>
    </lineage>
</organism>
<protein>
    <submittedName>
        <fullName evidence="8">Collagen alpha-1(XIV) chain-like</fullName>
    </submittedName>
</protein>
<dbReference type="Gene3D" id="3.40.50.410">
    <property type="entry name" value="von Willebrand factor, type A domain"/>
    <property type="match status" value="2"/>
</dbReference>
<keyword evidence="4" id="KW-0677">Repeat</keyword>
<dbReference type="GO" id="GO:0005576">
    <property type="term" value="C:extracellular region"/>
    <property type="evidence" value="ECO:0007669"/>
    <property type="project" value="UniProtKB-SubCell"/>
</dbReference>
<dbReference type="PANTHER" id="PTHR24020">
    <property type="entry name" value="COLLAGEN ALPHA"/>
    <property type="match status" value="1"/>
</dbReference>
<dbReference type="Pfam" id="PF00092">
    <property type="entry name" value="VWA"/>
    <property type="match status" value="2"/>
</dbReference>
<evidence type="ECO:0000256" key="4">
    <source>
        <dbReference type="ARBA" id="ARBA00022737"/>
    </source>
</evidence>
<reference evidence="8" key="1">
    <citation type="submission" date="2025-08" db="UniProtKB">
        <authorList>
            <consortium name="RefSeq"/>
        </authorList>
    </citation>
    <scope>IDENTIFICATION</scope>
</reference>
<name>A0A6P7TPH8_9MOLL</name>